<feature type="compositionally biased region" description="Gly residues" evidence="1">
    <location>
        <begin position="1"/>
        <end position="11"/>
    </location>
</feature>
<sequence length="55" mass="6318">MLRWLIGGGREPQGLAEKSPLQTIGEEQTQNPYTELLVLKAHHDIVRFLVQLDDY</sequence>
<reference evidence="2 3" key="1">
    <citation type="submission" date="2017-12" db="EMBL/GenBank/DDBJ databases">
        <title>High-resolution comparative analysis of great ape genomes.</title>
        <authorList>
            <person name="Pollen A."/>
            <person name="Hastie A."/>
            <person name="Hormozdiari F."/>
            <person name="Dougherty M."/>
            <person name="Liu R."/>
            <person name="Chaisson M."/>
            <person name="Hoppe E."/>
            <person name="Hill C."/>
            <person name="Pang A."/>
            <person name="Hillier L."/>
            <person name="Baker C."/>
            <person name="Armstrong J."/>
            <person name="Shendure J."/>
            <person name="Paten B."/>
            <person name="Wilson R."/>
            <person name="Chao H."/>
            <person name="Schneider V."/>
            <person name="Ventura M."/>
            <person name="Kronenberg Z."/>
            <person name="Murali S."/>
            <person name="Gordon D."/>
            <person name="Cantsilieris S."/>
            <person name="Munson K."/>
            <person name="Nelson B."/>
            <person name="Raja A."/>
            <person name="Underwood J."/>
            <person name="Diekhans M."/>
            <person name="Fiddes I."/>
            <person name="Haussler D."/>
            <person name="Eichler E."/>
        </authorList>
    </citation>
    <scope>NUCLEOTIDE SEQUENCE [LARGE SCALE GENOMIC DNA]</scope>
    <source>
        <strain evidence="2">Yerkes chimp pedigree #C0471</strain>
    </source>
</reference>
<dbReference type="Proteomes" id="UP000236370">
    <property type="component" value="Unassembled WGS sequence"/>
</dbReference>
<accession>A0A2J8NNC1</accession>
<dbReference type="EMBL" id="NBAG03000226">
    <property type="protein sequence ID" value="PNI73237.1"/>
    <property type="molecule type" value="Genomic_DNA"/>
</dbReference>
<evidence type="ECO:0000313" key="2">
    <source>
        <dbReference type="EMBL" id="PNI73237.1"/>
    </source>
</evidence>
<dbReference type="PANTHER" id="PTHR22805:SF2">
    <property type="entry name" value="WD REPEAT-CONTAINING PROTEIN 41"/>
    <property type="match status" value="1"/>
</dbReference>
<name>A0A2J8NNC1_PANTR</name>
<feature type="non-terminal residue" evidence="2">
    <location>
        <position position="55"/>
    </location>
</feature>
<dbReference type="AlphaFoldDB" id="A0A2J8NNC1"/>
<evidence type="ECO:0000256" key="1">
    <source>
        <dbReference type="SAM" id="MobiDB-lite"/>
    </source>
</evidence>
<dbReference type="PANTHER" id="PTHR22805">
    <property type="entry name" value="WDR41-RELATED"/>
    <property type="match status" value="1"/>
</dbReference>
<feature type="region of interest" description="Disordered" evidence="1">
    <location>
        <begin position="1"/>
        <end position="24"/>
    </location>
</feature>
<dbReference type="GO" id="GO:0010506">
    <property type="term" value="P:regulation of autophagy"/>
    <property type="evidence" value="ECO:0007669"/>
    <property type="project" value="InterPro"/>
</dbReference>
<comment type="caution">
    <text evidence="2">The sequence shown here is derived from an EMBL/GenBank/DDBJ whole genome shotgun (WGS) entry which is preliminary data.</text>
</comment>
<evidence type="ECO:0000313" key="3">
    <source>
        <dbReference type="Proteomes" id="UP000236370"/>
    </source>
</evidence>
<dbReference type="InterPro" id="IPR040102">
    <property type="entry name" value="WDR41"/>
</dbReference>
<protein>
    <submittedName>
        <fullName evidence="2">WDR41 isoform 17</fullName>
    </submittedName>
</protein>
<organism evidence="2 3">
    <name type="scientific">Pan troglodytes</name>
    <name type="common">Chimpanzee</name>
    <dbReference type="NCBI Taxonomy" id="9598"/>
    <lineage>
        <taxon>Eukaryota</taxon>
        <taxon>Metazoa</taxon>
        <taxon>Chordata</taxon>
        <taxon>Craniata</taxon>
        <taxon>Vertebrata</taxon>
        <taxon>Euteleostomi</taxon>
        <taxon>Mammalia</taxon>
        <taxon>Eutheria</taxon>
        <taxon>Euarchontoglires</taxon>
        <taxon>Primates</taxon>
        <taxon>Haplorrhini</taxon>
        <taxon>Catarrhini</taxon>
        <taxon>Hominidae</taxon>
        <taxon>Pan</taxon>
    </lineage>
</organism>
<gene>
    <name evidence="2" type="ORF">CK820_G0009393</name>
</gene>
<dbReference type="Pfam" id="PF25178">
    <property type="entry name" value="Beta-prop_WDR41"/>
    <property type="match status" value="1"/>
</dbReference>
<proteinExistence type="predicted"/>